<dbReference type="GO" id="GO:0046872">
    <property type="term" value="F:metal ion binding"/>
    <property type="evidence" value="ECO:0007669"/>
    <property type="project" value="UniProtKB-KW"/>
</dbReference>
<feature type="binding site" evidence="5">
    <location>
        <position position="149"/>
    </location>
    <ligand>
        <name>molybdate</name>
        <dbReference type="ChEBI" id="CHEBI:36264"/>
    </ligand>
</feature>
<organism evidence="7 8">
    <name type="scientific">Candidatus Atelocyanobacterium thalassa isolate SIO64986</name>
    <dbReference type="NCBI Taxonomy" id="1527444"/>
    <lineage>
        <taxon>Bacteria</taxon>
        <taxon>Bacillati</taxon>
        <taxon>Cyanobacteriota</taxon>
        <taxon>Cyanophyceae</taxon>
        <taxon>Oscillatoriophycideae</taxon>
        <taxon>Chroococcales</taxon>
        <taxon>Aphanothecaceae</taxon>
        <taxon>Candidatus Atelocyanobacterium</taxon>
        <taxon>Candidatus Atelocyanobacterium thalassae</taxon>
    </lineage>
</organism>
<evidence type="ECO:0000256" key="1">
    <source>
        <dbReference type="ARBA" id="ARBA00009175"/>
    </source>
</evidence>
<keyword evidence="3 5" id="KW-0479">Metal-binding</keyword>
<keyword evidence="2 5" id="KW-0500">Molybdenum</keyword>
<feature type="signal peptide" evidence="6">
    <location>
        <begin position="1"/>
        <end position="19"/>
    </location>
</feature>
<evidence type="ECO:0000313" key="8">
    <source>
        <dbReference type="Proteomes" id="UP000028922"/>
    </source>
</evidence>
<dbReference type="Gene3D" id="3.40.190.10">
    <property type="entry name" value="Periplasmic binding protein-like II"/>
    <property type="match status" value="2"/>
</dbReference>
<name>A0A086CFL6_9CHRO</name>
<feature type="binding site" evidence="5">
    <location>
        <position position="68"/>
    </location>
    <ligand>
        <name>molybdate</name>
        <dbReference type="ChEBI" id="CHEBI:36264"/>
    </ligand>
</feature>
<dbReference type="InterPro" id="IPR005950">
    <property type="entry name" value="ModA"/>
</dbReference>
<feature type="chain" id="PRO_5001805169" evidence="6">
    <location>
        <begin position="20"/>
        <end position="264"/>
    </location>
</feature>
<evidence type="ECO:0000256" key="3">
    <source>
        <dbReference type="ARBA" id="ARBA00022723"/>
    </source>
</evidence>
<dbReference type="PATRIC" id="fig|1527444.3.peg.1160"/>
<dbReference type="AlphaFoldDB" id="A0A086CFL6"/>
<proteinExistence type="inferred from homology"/>
<dbReference type="EMBL" id="JPSP01000019">
    <property type="protein sequence ID" value="KFF40980.1"/>
    <property type="molecule type" value="Genomic_DNA"/>
</dbReference>
<dbReference type="SUPFAM" id="SSF53850">
    <property type="entry name" value="Periplasmic binding protein-like II"/>
    <property type="match status" value="1"/>
</dbReference>
<evidence type="ECO:0000256" key="2">
    <source>
        <dbReference type="ARBA" id="ARBA00022505"/>
    </source>
</evidence>
<keyword evidence="4 6" id="KW-0732">Signal</keyword>
<dbReference type="GO" id="GO:1901359">
    <property type="term" value="F:tungstate binding"/>
    <property type="evidence" value="ECO:0007669"/>
    <property type="project" value="UniProtKB-ARBA"/>
</dbReference>
<evidence type="ECO:0000256" key="5">
    <source>
        <dbReference type="PIRSR" id="PIRSR004846-1"/>
    </source>
</evidence>
<evidence type="ECO:0000313" key="7">
    <source>
        <dbReference type="EMBL" id="KFF40980.1"/>
    </source>
</evidence>
<protein>
    <submittedName>
        <fullName evidence="7">Molybdenum ABC transporter, periplasmic molybdate-binding protein</fullName>
    </submittedName>
</protein>
<dbReference type="eggNOG" id="COG0725">
    <property type="taxonomic scope" value="Bacteria"/>
</dbReference>
<dbReference type="PIRSF" id="PIRSF004846">
    <property type="entry name" value="ModA"/>
    <property type="match status" value="1"/>
</dbReference>
<feature type="binding site" evidence="5">
    <location>
        <position position="40"/>
    </location>
    <ligand>
        <name>molybdate</name>
        <dbReference type="ChEBI" id="CHEBI:36264"/>
    </ligand>
</feature>
<feature type="binding site" evidence="5">
    <location>
        <position position="194"/>
    </location>
    <ligand>
        <name>molybdate</name>
        <dbReference type="ChEBI" id="CHEBI:36264"/>
    </ligand>
</feature>
<dbReference type="FunFam" id="3.40.190.10:FF:000035">
    <property type="entry name" value="Molybdate ABC transporter substrate-binding protein"/>
    <property type="match status" value="1"/>
</dbReference>
<sequence length="264" mass="29692">MNRKKFVALSLLTSMAACTVPNSDKKINYNNKLFISVPSSMYSAMKLVKDIYQNKNSDIEILYNSGSSGALQQQIERGAPVDIFISASSKQIDFLLKKDLLIKESSKIFLKNTMVLVASSKSIEKINLNTLINGDFKKLALGELRSVPAGQYAKEALISLKVYEKLEPKFIFGKNVRQVLFYVESGNADLGIVYITDLKNANDVRLTNIPYNLHSPITYQIAIVKSSQNIDEARKFINFLLVEKTQNIFQNYGFIGINNQKNLI</sequence>
<dbReference type="Pfam" id="PF13531">
    <property type="entry name" value="SBP_bac_11"/>
    <property type="match status" value="1"/>
</dbReference>
<dbReference type="NCBIfam" id="TIGR01256">
    <property type="entry name" value="modA"/>
    <property type="match status" value="1"/>
</dbReference>
<dbReference type="InterPro" id="IPR050682">
    <property type="entry name" value="ModA/WtpA"/>
</dbReference>
<comment type="caution">
    <text evidence="7">The sequence shown here is derived from an EMBL/GenBank/DDBJ whole genome shotgun (WGS) entry which is preliminary data.</text>
</comment>
<dbReference type="PANTHER" id="PTHR30632:SF0">
    <property type="entry name" value="SULFATE-BINDING PROTEIN"/>
    <property type="match status" value="1"/>
</dbReference>
<evidence type="ECO:0000256" key="4">
    <source>
        <dbReference type="ARBA" id="ARBA00022729"/>
    </source>
</evidence>
<dbReference type="PROSITE" id="PS51257">
    <property type="entry name" value="PROKAR_LIPOPROTEIN"/>
    <property type="match status" value="1"/>
</dbReference>
<evidence type="ECO:0000256" key="6">
    <source>
        <dbReference type="SAM" id="SignalP"/>
    </source>
</evidence>
<gene>
    <name evidence="7" type="ORF">ucyna2_01213</name>
</gene>
<comment type="similarity">
    <text evidence="1">Belongs to the bacterial solute-binding protein ModA family.</text>
</comment>
<dbReference type="GO" id="GO:0015689">
    <property type="term" value="P:molybdate ion transport"/>
    <property type="evidence" value="ECO:0007669"/>
    <property type="project" value="InterPro"/>
</dbReference>
<dbReference type="Proteomes" id="UP000028922">
    <property type="component" value="Unassembled WGS sequence"/>
</dbReference>
<dbReference type="GO" id="GO:0030973">
    <property type="term" value="F:molybdate ion binding"/>
    <property type="evidence" value="ECO:0007669"/>
    <property type="project" value="TreeGrafter"/>
</dbReference>
<accession>A0A086CFL6</accession>
<feature type="binding site" evidence="5">
    <location>
        <position position="176"/>
    </location>
    <ligand>
        <name>molybdate</name>
        <dbReference type="ChEBI" id="CHEBI:36264"/>
    </ligand>
</feature>
<dbReference type="PANTHER" id="PTHR30632">
    <property type="entry name" value="MOLYBDATE-BINDING PERIPLASMIC PROTEIN"/>
    <property type="match status" value="1"/>
</dbReference>
<reference evidence="7 8" key="1">
    <citation type="submission" date="2014-08" db="EMBL/GenBank/DDBJ databases">
        <title>Comparative genomics reveals surprising divergence of two closely related strains of uncultivated UCYN-A cyanobacteria.</title>
        <authorList>
            <person name="Bombar D."/>
            <person name="Heller P."/>
            <person name="Sanchez-Baracaldo P."/>
            <person name="Carter B.J."/>
            <person name="Zert J.P."/>
        </authorList>
    </citation>
    <scope>NUCLEOTIDE SEQUENCE [LARGE SCALE GENOMIC DNA]</scope>
</reference>
<dbReference type="STRING" id="1527444.ucyna2_01213"/>